<evidence type="ECO:0000256" key="5">
    <source>
        <dbReference type="ARBA" id="ARBA00022692"/>
    </source>
</evidence>
<feature type="domain" description="Sulfatase N-terminal" evidence="13">
    <location>
        <begin position="237"/>
        <end position="530"/>
    </location>
</feature>
<gene>
    <name evidence="14" type="ORF">GRF59_23020</name>
</gene>
<evidence type="ECO:0000256" key="2">
    <source>
        <dbReference type="ARBA" id="ARBA00004936"/>
    </source>
</evidence>
<dbReference type="Gene3D" id="3.40.720.10">
    <property type="entry name" value="Alkaline Phosphatase, subunit A"/>
    <property type="match status" value="1"/>
</dbReference>
<dbReference type="PANTHER" id="PTHR47371:SF3">
    <property type="entry name" value="PHOSPHOGLYCEROL TRANSFERASE I"/>
    <property type="match status" value="1"/>
</dbReference>
<keyword evidence="10" id="KW-0479">Metal-binding</keyword>
<dbReference type="Proteomes" id="UP000460318">
    <property type="component" value="Unassembled WGS sequence"/>
</dbReference>
<comment type="similarity">
    <text evidence="3 8">Belongs to the LTA synthase family.</text>
</comment>
<evidence type="ECO:0000256" key="1">
    <source>
        <dbReference type="ARBA" id="ARBA00004651"/>
    </source>
</evidence>
<organism evidence="14 15">
    <name type="scientific">Paenibacillus dendrobii</name>
    <dbReference type="NCBI Taxonomy" id="2691084"/>
    <lineage>
        <taxon>Bacteria</taxon>
        <taxon>Bacillati</taxon>
        <taxon>Bacillota</taxon>
        <taxon>Bacilli</taxon>
        <taxon>Bacillales</taxon>
        <taxon>Paenibacillaceae</taxon>
        <taxon>Paenibacillus</taxon>
    </lineage>
</organism>
<feature type="transmembrane region" description="Helical" evidence="12">
    <location>
        <begin position="155"/>
        <end position="172"/>
    </location>
</feature>
<dbReference type="GO" id="GO:0016787">
    <property type="term" value="F:hydrolase activity"/>
    <property type="evidence" value="ECO:0007669"/>
    <property type="project" value="UniProtKB-KW"/>
</dbReference>
<evidence type="ECO:0000256" key="8">
    <source>
        <dbReference type="PIRNR" id="PIRNR005091"/>
    </source>
</evidence>
<accession>A0A7X3IN30</accession>
<keyword evidence="7 8" id="KW-0472">Membrane</keyword>
<feature type="transmembrane region" description="Helical" evidence="12">
    <location>
        <begin position="119"/>
        <end position="135"/>
    </location>
</feature>
<sequence>MVSRESITHFFKKPFVIFTIILLLKGYLAWAVTFGDWLPWKVLITEVPFVWLLFCLIEWFSSKRKLMNYTIVNLILTGVFFAVIMYFKYYGVIVTYHALAQVNQVTEVKSSVFSLMDPYYLLVFADIIVLFVLLLKSRRVKDWRRSIKHKTKKSIVSVVFILCLMVCLFNILPNRASMNEIKKAQQMGILNYEAYTILSLKKEPLVPLKNINQASIDKLKGITVPENPKYYGNAKGKNLIIIQLESFQNFLINLKIDGKEITPNMNKLANEQLYFSNFNQQVGQGNTSDAEFVVNTSFYIPPDGAATQKYVDKKLPSLPRLLEENGYNTATLHTNNVQFWNRAELYSSLGFQHYYDQSFFGTEDMVFFGSSDEVLYAKSTDKMKEMDQDNKPFYAQIISMSAHHPFTIPANKYKMELPERYQGTFVGDYIRAQNYADYALGRLIDDLKSKGLWDDSLIVLYGDHMGLPIYSLDHDDKELMKEIYGHEYSYTDMLNIPLIIAGSGVQHEQIREEIGAQSDIMPTVANLLGVSMKNYIHFGQDLLNQTYNLIPERYYLPTGSFLNDNAMFMSGSGYEDGTQYPLSGYDSVGKGTTEDEYNRALKLLNLSDSYVNQQPLK</sequence>
<evidence type="ECO:0000256" key="3">
    <source>
        <dbReference type="ARBA" id="ARBA00009983"/>
    </source>
</evidence>
<evidence type="ECO:0000256" key="7">
    <source>
        <dbReference type="ARBA" id="ARBA00023136"/>
    </source>
</evidence>
<dbReference type="InterPro" id="IPR017850">
    <property type="entry name" value="Alkaline_phosphatase_core_sf"/>
</dbReference>
<comment type="pathway">
    <text evidence="2">Cell wall biogenesis; lipoteichoic acid biosynthesis.</text>
</comment>
<reference evidence="14 15" key="1">
    <citation type="submission" date="2019-12" db="EMBL/GenBank/DDBJ databases">
        <title>Paenibacillus sp. nov., an endophytic bacterium isolated from the stem of Dendrobium.</title>
        <authorList>
            <person name="Zhao R."/>
        </authorList>
    </citation>
    <scope>NUCLEOTIDE SEQUENCE [LARGE SCALE GENOMIC DNA]</scope>
    <source>
        <strain evidence="14 15">HJL G12</strain>
    </source>
</reference>
<dbReference type="PANTHER" id="PTHR47371">
    <property type="entry name" value="LIPOTEICHOIC ACID SYNTHASE"/>
    <property type="match status" value="1"/>
</dbReference>
<dbReference type="GO" id="GO:0046872">
    <property type="term" value="F:metal ion binding"/>
    <property type="evidence" value="ECO:0007669"/>
    <property type="project" value="UniProtKB-KW"/>
</dbReference>
<dbReference type="SUPFAM" id="SSF53649">
    <property type="entry name" value="Alkaline phosphatase-like"/>
    <property type="match status" value="1"/>
</dbReference>
<feature type="transmembrane region" description="Helical" evidence="12">
    <location>
        <begin position="15"/>
        <end position="34"/>
    </location>
</feature>
<name>A0A7X3IN30_9BACL</name>
<keyword evidence="5 12" id="KW-0812">Transmembrane</keyword>
<dbReference type="InterPro" id="IPR000917">
    <property type="entry name" value="Sulfatase_N"/>
</dbReference>
<dbReference type="AlphaFoldDB" id="A0A7X3IN30"/>
<feature type="transmembrane region" description="Helical" evidence="12">
    <location>
        <begin position="40"/>
        <end position="60"/>
    </location>
</feature>
<proteinExistence type="inferred from homology"/>
<evidence type="ECO:0000259" key="13">
    <source>
        <dbReference type="Pfam" id="PF00884"/>
    </source>
</evidence>
<dbReference type="InterPro" id="IPR012160">
    <property type="entry name" value="LtaS-like"/>
</dbReference>
<keyword evidence="4 8" id="KW-1003">Cell membrane</keyword>
<protein>
    <submittedName>
        <fullName evidence="14">Sulfatase-like hydrolase/transferase</fullName>
    </submittedName>
</protein>
<evidence type="ECO:0000256" key="11">
    <source>
        <dbReference type="PIRSR" id="PIRSR005091-3"/>
    </source>
</evidence>
<dbReference type="RefSeq" id="WP_160500290.1">
    <property type="nucleotide sequence ID" value="NZ_WUBI01000004.1"/>
</dbReference>
<keyword evidence="6 12" id="KW-1133">Transmembrane helix</keyword>
<keyword evidence="10" id="KW-0464">Manganese</keyword>
<evidence type="ECO:0000256" key="10">
    <source>
        <dbReference type="PIRSR" id="PIRSR005091-2"/>
    </source>
</evidence>
<evidence type="ECO:0000256" key="6">
    <source>
        <dbReference type="ARBA" id="ARBA00022989"/>
    </source>
</evidence>
<comment type="caution">
    <text evidence="14">The sequence shown here is derived from an EMBL/GenBank/DDBJ whole genome shotgun (WGS) entry which is preliminary data.</text>
</comment>
<dbReference type="PIRSF" id="PIRSF005091">
    <property type="entry name" value="Mmb_sulf_HI1246"/>
    <property type="match status" value="1"/>
</dbReference>
<evidence type="ECO:0000256" key="12">
    <source>
        <dbReference type="SAM" id="Phobius"/>
    </source>
</evidence>
<feature type="binding site" evidence="10">
    <location>
        <position position="403"/>
    </location>
    <ligand>
        <name>substrate</name>
    </ligand>
</feature>
<dbReference type="EMBL" id="WUBI01000004">
    <property type="protein sequence ID" value="MWV46481.1"/>
    <property type="molecule type" value="Genomic_DNA"/>
</dbReference>
<dbReference type="Pfam" id="PF00884">
    <property type="entry name" value="Sulfatase"/>
    <property type="match status" value="1"/>
</dbReference>
<feature type="binding site" evidence="11">
    <location>
        <position position="245"/>
    </location>
    <ligand>
        <name>Mn(2+)</name>
        <dbReference type="ChEBI" id="CHEBI:29035"/>
    </ligand>
</feature>
<evidence type="ECO:0000313" key="15">
    <source>
        <dbReference type="Proteomes" id="UP000460318"/>
    </source>
</evidence>
<dbReference type="CDD" id="cd16015">
    <property type="entry name" value="LTA_synthase"/>
    <property type="match status" value="1"/>
</dbReference>
<evidence type="ECO:0000313" key="14">
    <source>
        <dbReference type="EMBL" id="MWV46481.1"/>
    </source>
</evidence>
<keyword evidence="14" id="KW-0378">Hydrolase</keyword>
<evidence type="ECO:0000256" key="9">
    <source>
        <dbReference type="PIRSR" id="PIRSR005091-1"/>
    </source>
</evidence>
<evidence type="ECO:0000256" key="4">
    <source>
        <dbReference type="ARBA" id="ARBA00022475"/>
    </source>
</evidence>
<feature type="binding site" evidence="11">
    <location>
        <position position="463"/>
    </location>
    <ligand>
        <name>Mn(2+)</name>
        <dbReference type="ChEBI" id="CHEBI:29035"/>
    </ligand>
</feature>
<feature type="binding site" evidence="11">
    <location>
        <position position="287"/>
    </location>
    <ligand>
        <name>Mn(2+)</name>
        <dbReference type="ChEBI" id="CHEBI:29035"/>
    </ligand>
</feature>
<keyword evidence="15" id="KW-1185">Reference proteome</keyword>
<dbReference type="GO" id="GO:0016740">
    <property type="term" value="F:transferase activity"/>
    <property type="evidence" value="ECO:0007669"/>
    <property type="project" value="UniProtKB-KW"/>
</dbReference>
<keyword evidence="14" id="KW-0808">Transferase</keyword>
<comment type="subcellular location">
    <subcellularLocation>
        <location evidence="1">Cell membrane</location>
        <topology evidence="1">Multi-pass membrane protein</topology>
    </subcellularLocation>
</comment>
<dbReference type="InterPro" id="IPR050448">
    <property type="entry name" value="OpgB/LTA_synthase_biosynth"/>
</dbReference>
<dbReference type="Gene3D" id="3.30.1120.170">
    <property type="match status" value="1"/>
</dbReference>
<feature type="transmembrane region" description="Helical" evidence="12">
    <location>
        <begin position="72"/>
        <end position="99"/>
    </location>
</feature>
<feature type="binding site" evidence="11">
    <location>
        <position position="464"/>
    </location>
    <ligand>
        <name>Mn(2+)</name>
        <dbReference type="ChEBI" id="CHEBI:29035"/>
    </ligand>
</feature>
<feature type="active site" evidence="9">
    <location>
        <position position="287"/>
    </location>
</feature>
<dbReference type="GO" id="GO:0005886">
    <property type="term" value="C:plasma membrane"/>
    <property type="evidence" value="ECO:0007669"/>
    <property type="project" value="UniProtKB-SubCell"/>
</dbReference>